<feature type="region of interest" description="Disordered" evidence="2">
    <location>
        <begin position="799"/>
        <end position="909"/>
    </location>
</feature>
<feature type="compositionally biased region" description="Polar residues" evidence="2">
    <location>
        <begin position="836"/>
        <end position="853"/>
    </location>
</feature>
<dbReference type="GO" id="GO:0007623">
    <property type="term" value="P:circadian rhythm"/>
    <property type="evidence" value="ECO:0007669"/>
    <property type="project" value="InterPro"/>
</dbReference>
<feature type="region of interest" description="Disordered" evidence="2">
    <location>
        <begin position="377"/>
        <end position="399"/>
    </location>
</feature>
<dbReference type="EMBL" id="ML977561">
    <property type="protein sequence ID" value="KAF2005894.1"/>
    <property type="molecule type" value="Genomic_DNA"/>
</dbReference>
<keyword evidence="1" id="KW-0175">Coiled coil</keyword>
<feature type="compositionally biased region" description="Basic and acidic residues" evidence="2">
    <location>
        <begin position="388"/>
        <end position="397"/>
    </location>
</feature>
<evidence type="ECO:0000313" key="4">
    <source>
        <dbReference type="Proteomes" id="UP000799779"/>
    </source>
</evidence>
<feature type="compositionally biased region" description="Polar residues" evidence="2">
    <location>
        <begin position="29"/>
        <end position="50"/>
    </location>
</feature>
<evidence type="ECO:0000256" key="2">
    <source>
        <dbReference type="SAM" id="MobiDB-lite"/>
    </source>
</evidence>
<dbReference type="GO" id="GO:0006355">
    <property type="term" value="P:regulation of DNA-templated transcription"/>
    <property type="evidence" value="ECO:0007669"/>
    <property type="project" value="InterPro"/>
</dbReference>
<feature type="region of interest" description="Disordered" evidence="2">
    <location>
        <begin position="472"/>
        <end position="526"/>
    </location>
</feature>
<accession>A0A6A5WY42</accession>
<evidence type="ECO:0008006" key="5">
    <source>
        <dbReference type="Google" id="ProtNLM"/>
    </source>
</evidence>
<feature type="compositionally biased region" description="Basic and acidic residues" evidence="2">
    <location>
        <begin position="490"/>
        <end position="504"/>
    </location>
</feature>
<sequence>MNDGHRGPSPPVTVRLHPRRAPAHRSVSLKHSPSAWPSNKTAQYPSQAPSPESPAGLASDRANPPSTVSPKPFPNKESSGESSDAGKWFENANNNAVQSNTSFIDNDPPYFLRNSSSSTTPSDARGAPAARVHVSTSMPYRPVLLKYPSGDGSSADDFKGVIDDLTVANKRLKQKLKKYEKLYDAHLQDEKLFEVRFHGLPDHKKKELEEMLTKFAANLDDGSGHHAPVVHNPTTFRVAESGYASLSASGQNSTSAPSGQENDHRAMSKSQYNRQQQSIQSYLHDIPPGLMPRQAAPMTDKTKRKLVVRRLEQVFSGKISVPGNHPQPMQQEEVAQSAAMADRQEQAASGQLMKREGHREARIMSASEEEWYFPYIDQEKGSGSPDQRPTRPLDLDPSRAQVPADNMEYIRHLGFTPPDMVTGDAPEEGHGWIYLNLLINMAQLHTINVTTDFVKDAVGEYSAKLELSPDGRKVRWKGGNGLSRNSSDSSSEHLSELSPSEHVKSPSKRMKIGHPGINEPVNDPEWQARRTARAIKEREQKKFAYTPMFFHKEDSEDDDENYRFDVHSSSLSPPHAPRGDSSGFASSAMPSLTSRRRHDDGPIIFYNKAKFCADLSGNHNGTASAHASSYQSFGAEPLGCTQPPHQSPRCSDARGLRSLLNASPMAIDQKEGEHATSSEDGLGGFSSPTLSIVSSTNSSDIMDFEASGIGGVQPEDNFSIRVKRSHTQIRPSGMIAVSQSVKKPHLYPKKVLEALKEHTSNDGLPPGRRPLIKEKILSICHKVLPNSKLPPASFLPFDSTSSGSVDSDLDSDTSSAADENSMTTSFQHPHFCPQHNVATSSRLSISPVQGSDENSGDHESATDESMDLLASAREADPSAIRKSEREYDAELAERLTEDIPAGSSAATAV</sequence>
<feature type="coiled-coil region" evidence="1">
    <location>
        <begin position="162"/>
        <end position="189"/>
    </location>
</feature>
<protein>
    <recommendedName>
        <fullName evidence="5">Frequency clock protein</fullName>
    </recommendedName>
</protein>
<dbReference type="OrthoDB" id="2536795at2759"/>
<keyword evidence="4" id="KW-1185">Reference proteome</keyword>
<feature type="region of interest" description="Disordered" evidence="2">
    <location>
        <begin position="1"/>
        <end position="108"/>
    </location>
</feature>
<dbReference type="Pfam" id="PF09421">
    <property type="entry name" value="FRQ"/>
    <property type="match status" value="2"/>
</dbReference>
<feature type="compositionally biased region" description="Polar residues" evidence="2">
    <location>
        <begin position="583"/>
        <end position="593"/>
    </location>
</feature>
<dbReference type="InterPro" id="IPR018554">
    <property type="entry name" value="FRQ"/>
</dbReference>
<evidence type="ECO:0000313" key="3">
    <source>
        <dbReference type="EMBL" id="KAF2005894.1"/>
    </source>
</evidence>
<feature type="region of interest" description="Disordered" evidence="2">
    <location>
        <begin position="554"/>
        <end position="596"/>
    </location>
</feature>
<feature type="region of interest" description="Disordered" evidence="2">
    <location>
        <begin position="669"/>
        <end position="689"/>
    </location>
</feature>
<dbReference type="GO" id="GO:0005634">
    <property type="term" value="C:nucleus"/>
    <property type="evidence" value="ECO:0007669"/>
    <property type="project" value="InterPro"/>
</dbReference>
<dbReference type="AlphaFoldDB" id="A0A6A5WY42"/>
<feature type="compositionally biased region" description="Basic and acidic residues" evidence="2">
    <location>
        <begin position="873"/>
        <end position="897"/>
    </location>
</feature>
<proteinExistence type="predicted"/>
<feature type="compositionally biased region" description="Low complexity" evidence="2">
    <location>
        <begin position="799"/>
        <end position="818"/>
    </location>
</feature>
<feature type="region of interest" description="Disordered" evidence="2">
    <location>
        <begin position="246"/>
        <end position="276"/>
    </location>
</feature>
<feature type="compositionally biased region" description="Polar residues" evidence="2">
    <location>
        <begin position="91"/>
        <end position="104"/>
    </location>
</feature>
<dbReference type="Proteomes" id="UP000799779">
    <property type="component" value="Unassembled WGS sequence"/>
</dbReference>
<feature type="compositionally biased region" description="Polar residues" evidence="2">
    <location>
        <begin position="246"/>
        <end position="260"/>
    </location>
</feature>
<gene>
    <name evidence="3" type="ORF">P154DRAFT_530197</name>
</gene>
<name>A0A6A5WY42_9PLEO</name>
<reference evidence="3" key="1">
    <citation type="journal article" date="2020" name="Stud. Mycol.">
        <title>101 Dothideomycetes genomes: a test case for predicting lifestyles and emergence of pathogens.</title>
        <authorList>
            <person name="Haridas S."/>
            <person name="Albert R."/>
            <person name="Binder M."/>
            <person name="Bloem J."/>
            <person name="Labutti K."/>
            <person name="Salamov A."/>
            <person name="Andreopoulos B."/>
            <person name="Baker S."/>
            <person name="Barry K."/>
            <person name="Bills G."/>
            <person name="Bluhm B."/>
            <person name="Cannon C."/>
            <person name="Castanera R."/>
            <person name="Culley D."/>
            <person name="Daum C."/>
            <person name="Ezra D."/>
            <person name="Gonzalez J."/>
            <person name="Henrissat B."/>
            <person name="Kuo A."/>
            <person name="Liang C."/>
            <person name="Lipzen A."/>
            <person name="Lutzoni F."/>
            <person name="Magnuson J."/>
            <person name="Mondo S."/>
            <person name="Nolan M."/>
            <person name="Ohm R."/>
            <person name="Pangilinan J."/>
            <person name="Park H.-J."/>
            <person name="Ramirez L."/>
            <person name="Alfaro M."/>
            <person name="Sun H."/>
            <person name="Tritt A."/>
            <person name="Yoshinaga Y."/>
            <person name="Zwiers L.-H."/>
            <person name="Turgeon B."/>
            <person name="Goodwin S."/>
            <person name="Spatafora J."/>
            <person name="Crous P."/>
            <person name="Grigoriev I."/>
        </authorList>
    </citation>
    <scope>NUCLEOTIDE SEQUENCE</scope>
    <source>
        <strain evidence="3">CBS 123094</strain>
    </source>
</reference>
<organism evidence="3 4">
    <name type="scientific">Amniculicola lignicola CBS 123094</name>
    <dbReference type="NCBI Taxonomy" id="1392246"/>
    <lineage>
        <taxon>Eukaryota</taxon>
        <taxon>Fungi</taxon>
        <taxon>Dikarya</taxon>
        <taxon>Ascomycota</taxon>
        <taxon>Pezizomycotina</taxon>
        <taxon>Dothideomycetes</taxon>
        <taxon>Pleosporomycetidae</taxon>
        <taxon>Pleosporales</taxon>
        <taxon>Amniculicolaceae</taxon>
        <taxon>Amniculicola</taxon>
    </lineage>
</organism>
<evidence type="ECO:0000256" key="1">
    <source>
        <dbReference type="SAM" id="Coils"/>
    </source>
</evidence>
<dbReference type="GO" id="GO:0005737">
    <property type="term" value="C:cytoplasm"/>
    <property type="evidence" value="ECO:0007669"/>
    <property type="project" value="InterPro"/>
</dbReference>